<keyword evidence="3" id="KW-1185">Reference proteome</keyword>
<evidence type="ECO:0000259" key="1">
    <source>
        <dbReference type="Pfam" id="PF12680"/>
    </source>
</evidence>
<evidence type="ECO:0000313" key="3">
    <source>
        <dbReference type="Proteomes" id="UP000275199"/>
    </source>
</evidence>
<dbReference type="EMBL" id="RKKU01000007">
    <property type="protein sequence ID" value="ROZ85347.1"/>
    <property type="molecule type" value="Genomic_DNA"/>
</dbReference>
<organism evidence="2 3">
    <name type="scientific">Pseudomonas neustonica</name>
    <dbReference type="NCBI Taxonomy" id="2487346"/>
    <lineage>
        <taxon>Bacteria</taxon>
        <taxon>Pseudomonadati</taxon>
        <taxon>Pseudomonadota</taxon>
        <taxon>Gammaproteobacteria</taxon>
        <taxon>Pseudomonadales</taxon>
        <taxon>Pseudomonadaceae</taxon>
        <taxon>Pseudomonas</taxon>
    </lineage>
</organism>
<reference evidence="2 3" key="1">
    <citation type="submission" date="2018-11" db="EMBL/GenBank/DDBJ databases">
        <authorList>
            <person name="Jang G.I."/>
            <person name="Hwang C.Y."/>
        </authorList>
    </citation>
    <scope>NUCLEOTIDE SEQUENCE [LARGE SCALE GENOMIC DNA]</scope>
    <source>
        <strain evidence="2 3">SSM26</strain>
    </source>
</reference>
<dbReference type="Pfam" id="PF12680">
    <property type="entry name" value="SnoaL_2"/>
    <property type="match status" value="1"/>
</dbReference>
<dbReference type="InterPro" id="IPR037401">
    <property type="entry name" value="SnoaL-like"/>
</dbReference>
<sequence>MNASQFANEFAEGFAALDKHNLARLAELYHPQIHFTDPLHDVNGLEALRSYCENLYSNVSDLQFEFLQCSGIDEGQAMLRWNMRYSHPRLAGGKTICVPGCTLIQFRDGKVYRHIDYYDAGALLYEHLPVLGRVIAWLKRRLA</sequence>
<comment type="caution">
    <text evidence="2">The sequence shown here is derived from an EMBL/GenBank/DDBJ whole genome shotgun (WGS) entry which is preliminary data.</text>
</comment>
<dbReference type="InterPro" id="IPR032710">
    <property type="entry name" value="NTF2-like_dom_sf"/>
</dbReference>
<evidence type="ECO:0000313" key="2">
    <source>
        <dbReference type="EMBL" id="ROZ85347.1"/>
    </source>
</evidence>
<proteinExistence type="predicted"/>
<dbReference type="SUPFAM" id="SSF54427">
    <property type="entry name" value="NTF2-like"/>
    <property type="match status" value="1"/>
</dbReference>
<dbReference type="Gene3D" id="3.10.450.50">
    <property type="match status" value="1"/>
</dbReference>
<dbReference type="Proteomes" id="UP000275199">
    <property type="component" value="Unassembled WGS sequence"/>
</dbReference>
<name>A0ABX9XKT0_9PSED</name>
<accession>A0ABX9XKT0</accession>
<protein>
    <submittedName>
        <fullName evidence="2">Nuclear transport factor 2 family protein</fullName>
    </submittedName>
</protein>
<gene>
    <name evidence="2" type="ORF">EF096_07875</name>
</gene>
<dbReference type="RefSeq" id="WP_123889079.1">
    <property type="nucleotide sequence ID" value="NZ_RKKU01000007.1"/>
</dbReference>
<feature type="domain" description="SnoaL-like" evidence="1">
    <location>
        <begin position="14"/>
        <end position="114"/>
    </location>
</feature>